<dbReference type="InterPro" id="IPR016193">
    <property type="entry name" value="Cytidine_deaminase-like"/>
</dbReference>
<dbReference type="PROSITE" id="PS51747">
    <property type="entry name" value="CYT_DCMP_DEAMINASES_2"/>
    <property type="match status" value="1"/>
</dbReference>
<evidence type="ECO:0000256" key="2">
    <source>
        <dbReference type="ARBA" id="ARBA00022723"/>
    </source>
</evidence>
<comment type="similarity">
    <text evidence="1">Belongs to the cytidine and deoxycytidylate deaminase family.</text>
</comment>
<feature type="region of interest" description="Disordered" evidence="5">
    <location>
        <begin position="1"/>
        <end position="21"/>
    </location>
</feature>
<proteinExistence type="inferred from homology"/>
<reference evidence="7" key="1">
    <citation type="submission" date="2009-01" db="EMBL/GenBank/DDBJ databases">
        <title>The Genome Sequence of Brucella pinnipedialis M292/94/1.</title>
        <authorList>
            <consortium name="The Broad Institute Genome Sequencing Platform"/>
            <person name="Ward D."/>
            <person name="Young S.K."/>
            <person name="Kodira C.D."/>
            <person name="Zeng Q."/>
            <person name="Koehrsen M."/>
            <person name="Alvarado L."/>
            <person name="Berlin A."/>
            <person name="Borenstein D."/>
            <person name="Chen Z."/>
            <person name="Engels R."/>
            <person name="Freedman E."/>
            <person name="Gellesch M."/>
            <person name="Goldberg J."/>
            <person name="Griggs A."/>
            <person name="Gujja S."/>
            <person name="Heiman D."/>
            <person name="Hepburn T."/>
            <person name="Howarth C."/>
            <person name="Jen D."/>
            <person name="Larson L."/>
            <person name="Lewis B."/>
            <person name="Mehta T."/>
            <person name="Park D."/>
            <person name="Pearson M."/>
            <person name="Roberts A."/>
            <person name="Saif S."/>
            <person name="Shea T."/>
            <person name="Shenoy N."/>
            <person name="Sisk P."/>
            <person name="Stolte C."/>
            <person name="Sykes S."/>
            <person name="Walk T."/>
            <person name="White J."/>
            <person name="Yandava C."/>
            <person name="Whatmore A.M."/>
            <person name="Perrett L.L."/>
            <person name="O'Callaghan D."/>
            <person name="Nusbaum C."/>
            <person name="Galagan J."/>
            <person name="Birren B."/>
        </authorList>
    </citation>
    <scope>NUCLEOTIDE SEQUENCE [LARGE SCALE GENOMIC DNA]</scope>
    <source>
        <strain evidence="7">M292/94/1</strain>
    </source>
</reference>
<dbReference type="PANTHER" id="PTHR11086:SF18">
    <property type="entry name" value="DEOXYCYTIDYLATE DEAMINASE"/>
    <property type="match status" value="1"/>
</dbReference>
<dbReference type="Proteomes" id="UP000004659">
    <property type="component" value="Unassembled WGS sequence"/>
</dbReference>
<dbReference type="Pfam" id="PF00383">
    <property type="entry name" value="dCMP_cyt_deam_1"/>
    <property type="match status" value="1"/>
</dbReference>
<dbReference type="InterPro" id="IPR002125">
    <property type="entry name" value="CMP_dCMP_dom"/>
</dbReference>
<evidence type="ECO:0000313" key="7">
    <source>
        <dbReference type="EMBL" id="EEZ29046.1"/>
    </source>
</evidence>
<dbReference type="GO" id="GO:0004132">
    <property type="term" value="F:dCMP deaminase activity"/>
    <property type="evidence" value="ECO:0007669"/>
    <property type="project" value="TreeGrafter"/>
</dbReference>
<organism evidence="7">
    <name type="scientific">Brucella pinnipedialis M292/94/1</name>
    <dbReference type="NCBI Taxonomy" id="520462"/>
    <lineage>
        <taxon>Bacteria</taxon>
        <taxon>Pseudomonadati</taxon>
        <taxon>Pseudomonadota</taxon>
        <taxon>Alphaproteobacteria</taxon>
        <taxon>Hyphomicrobiales</taxon>
        <taxon>Brucellaceae</taxon>
        <taxon>Brucella/Ochrobactrum group</taxon>
        <taxon>Brucella</taxon>
    </lineage>
</organism>
<evidence type="ECO:0000256" key="4">
    <source>
        <dbReference type="ARBA" id="ARBA00022833"/>
    </source>
</evidence>
<feature type="domain" description="CMP/dCMP-type deaminase" evidence="6">
    <location>
        <begin position="276"/>
        <end position="464"/>
    </location>
</feature>
<evidence type="ECO:0000259" key="6">
    <source>
        <dbReference type="PROSITE" id="PS51747"/>
    </source>
</evidence>
<accession>A0A0E1WYT3</accession>
<keyword evidence="4" id="KW-0862">Zinc</keyword>
<sequence length="559" mass="61692">MNRDRGDDGVARSTAVKKVEQKVGHKPDSKAVLAGSHSKELFFAVVGPVGAGASQVIKALERVCKSGGYEVELIKASDLIRIWAKENGLVLPGFESKTLEVITELQNLGDSMREHDMAEIAKAAMREIAQQRAKRTGQTYVMGEKVVPDSVKRVYLIDSIRHPAEIHLLRRTYGNAFGLIGVVCEEGVRRARILEKYFRGPEKGLSETQSAVDRFMDRDSDDPTRKHGQHVTEAFYEADFFIDNTHDDPNSNKNLLDTDLSRFVSIIAHDRVERPTIEETAMHHAHSARVRSACLSRQVGAALVDADGTVVATGTNEVPTAGGGVYGERFATSSGGIDDHRCAFRAEAYCSSNREQNNIINNLIEVLPELNQVTDKIDLASRIRKTRLGGLIEFSRAVHAEMDALLSAGREGVSTVGTRLFVTTYPCHYCARHIVSAGVYEVQFIEPYPKSLARRLHSDAIEVTPSKWTPPVAKSISAASVQLRSASDDDKGGVKLNEPKVLFRPFVGVAPRMYVRAFEKTWQLKNKTSGEFEMRAPDWGSEWATLTVGYPELEAALAK</sequence>
<gene>
    <name evidence="7" type="ORF">BALG_02399</name>
</gene>
<dbReference type="GO" id="GO:0008270">
    <property type="term" value="F:zinc ion binding"/>
    <property type="evidence" value="ECO:0007669"/>
    <property type="project" value="InterPro"/>
</dbReference>
<protein>
    <submittedName>
        <fullName evidence="7">Cytidine/deoxycytidylate deaminase</fullName>
    </submittedName>
</protein>
<dbReference type="EMBL" id="EQ999534">
    <property type="protein sequence ID" value="EEZ29046.1"/>
    <property type="molecule type" value="Genomic_DNA"/>
</dbReference>
<dbReference type="PROSITE" id="PS00903">
    <property type="entry name" value="CYT_DCMP_DEAMINASES_1"/>
    <property type="match status" value="1"/>
</dbReference>
<dbReference type="HOGENOM" id="CLU_029260_0_0_5"/>
<keyword evidence="3" id="KW-0378">Hydrolase</keyword>
<keyword evidence="2" id="KW-0479">Metal-binding</keyword>
<dbReference type="InterPro" id="IPR015517">
    <property type="entry name" value="dCMP_deaminase-rel"/>
</dbReference>
<dbReference type="InterPro" id="IPR027417">
    <property type="entry name" value="P-loop_NTPase"/>
</dbReference>
<dbReference type="AlphaFoldDB" id="A0A0E1WYT3"/>
<dbReference type="GO" id="GO:0005737">
    <property type="term" value="C:cytoplasm"/>
    <property type="evidence" value="ECO:0007669"/>
    <property type="project" value="TreeGrafter"/>
</dbReference>
<dbReference type="NCBIfam" id="NF041025">
    <property type="entry name" value="antiphage_deaminase"/>
    <property type="match status" value="1"/>
</dbReference>
<evidence type="ECO:0000256" key="5">
    <source>
        <dbReference type="SAM" id="MobiDB-lite"/>
    </source>
</evidence>
<dbReference type="PANTHER" id="PTHR11086">
    <property type="entry name" value="DEOXYCYTIDYLATE DEAMINASE-RELATED"/>
    <property type="match status" value="1"/>
</dbReference>
<dbReference type="Gene3D" id="3.40.140.10">
    <property type="entry name" value="Cytidine Deaminase, domain 2"/>
    <property type="match status" value="1"/>
</dbReference>
<evidence type="ECO:0000256" key="1">
    <source>
        <dbReference type="ARBA" id="ARBA00006576"/>
    </source>
</evidence>
<dbReference type="SUPFAM" id="SSF53927">
    <property type="entry name" value="Cytidine deaminase-like"/>
    <property type="match status" value="1"/>
</dbReference>
<name>A0A0E1WYT3_9HYPH</name>
<evidence type="ECO:0000256" key="3">
    <source>
        <dbReference type="ARBA" id="ARBA00022801"/>
    </source>
</evidence>
<dbReference type="Gene3D" id="3.40.50.300">
    <property type="entry name" value="P-loop containing nucleotide triphosphate hydrolases"/>
    <property type="match status" value="1"/>
</dbReference>
<dbReference type="InterPro" id="IPR016192">
    <property type="entry name" value="APOBEC/CMP_deaminase_Zn-bd"/>
</dbReference>
<feature type="compositionally biased region" description="Basic and acidic residues" evidence="5">
    <location>
        <begin position="1"/>
        <end position="10"/>
    </location>
</feature>